<name>A0A6G4UAC3_9ACTN</name>
<dbReference type="Proteomes" id="UP000481583">
    <property type="component" value="Unassembled WGS sequence"/>
</dbReference>
<dbReference type="Pfam" id="PF09250">
    <property type="entry name" value="Prim-Pol"/>
    <property type="match status" value="1"/>
</dbReference>
<comment type="caution">
    <text evidence="2">The sequence shown here is derived from an EMBL/GenBank/DDBJ whole genome shotgun (WGS) entry which is preliminary data.</text>
</comment>
<protein>
    <submittedName>
        <fullName evidence="2">Bifunctional DNA primase/polymerase</fullName>
    </submittedName>
</protein>
<dbReference type="InterPro" id="IPR015330">
    <property type="entry name" value="DNA_primase/pol_bifunc_N"/>
</dbReference>
<sequence>MRETPGKRRRLRRKLRPQTESETALTCATRWQWPVLPGAGLREPRGVGAVTRAARAARAVRTAGAVQASRGAGCACPYPDCTAAGAHPFEPGLLAATTDARMVGWWWEQRPDAPVLLATGGRGASAVSLPAVAGARALGALDRAGVRTGPVVATPDRWAVLVRPYSLSELGEVLNAQDWVPGTLRFHGDGGYLALPPSRTGAGPVRWEREPVLPAGERGVVAAPWLPDVTAVIGELTAACAQLAARAGQ</sequence>
<evidence type="ECO:0000313" key="2">
    <source>
        <dbReference type="EMBL" id="NGN69179.1"/>
    </source>
</evidence>
<evidence type="ECO:0000259" key="1">
    <source>
        <dbReference type="SMART" id="SM00943"/>
    </source>
</evidence>
<feature type="domain" description="DNA primase/polymerase bifunctional N-terminal" evidence="1">
    <location>
        <begin position="24"/>
        <end position="226"/>
    </location>
</feature>
<reference evidence="2 3" key="1">
    <citation type="submission" date="2020-02" db="EMBL/GenBank/DDBJ databases">
        <title>Whole-genome analyses of novel actinobacteria.</title>
        <authorList>
            <person name="Sahin N."/>
        </authorList>
    </citation>
    <scope>NUCLEOTIDE SEQUENCE [LARGE SCALE GENOMIC DNA]</scope>
    <source>
        <strain evidence="2 3">A7024</strain>
    </source>
</reference>
<dbReference type="EMBL" id="JAAKZV010000266">
    <property type="protein sequence ID" value="NGN69179.1"/>
    <property type="molecule type" value="Genomic_DNA"/>
</dbReference>
<proteinExistence type="predicted"/>
<accession>A0A6G4UAC3</accession>
<evidence type="ECO:0000313" key="3">
    <source>
        <dbReference type="Proteomes" id="UP000481583"/>
    </source>
</evidence>
<gene>
    <name evidence="2" type="ORF">G5C51_35485</name>
</gene>
<keyword evidence="3" id="KW-1185">Reference proteome</keyword>
<dbReference type="SMART" id="SM00943">
    <property type="entry name" value="Prim-Pol"/>
    <property type="match status" value="1"/>
</dbReference>
<dbReference type="RefSeq" id="WP_165243874.1">
    <property type="nucleotide sequence ID" value="NZ_JAAKZV010000266.1"/>
</dbReference>
<organism evidence="2 3">
    <name type="scientific">Streptomyces coryli</name>
    <dbReference type="NCBI Taxonomy" id="1128680"/>
    <lineage>
        <taxon>Bacteria</taxon>
        <taxon>Bacillati</taxon>
        <taxon>Actinomycetota</taxon>
        <taxon>Actinomycetes</taxon>
        <taxon>Kitasatosporales</taxon>
        <taxon>Streptomycetaceae</taxon>
        <taxon>Streptomyces</taxon>
    </lineage>
</organism>
<dbReference type="AlphaFoldDB" id="A0A6G4UAC3"/>